<dbReference type="EMBL" id="MKCS01000001">
    <property type="protein sequence ID" value="OHX14880.1"/>
    <property type="molecule type" value="Genomic_DNA"/>
</dbReference>
<dbReference type="AlphaFoldDB" id="A0A1S1X5Z6"/>
<proteinExistence type="predicted"/>
<dbReference type="Gene3D" id="3.40.1350.10">
    <property type="match status" value="1"/>
</dbReference>
<accession>A0A1S1X5Z6</accession>
<gene>
    <name evidence="1" type="ORF">BI347_03675</name>
</gene>
<organism evidence="1 2">
    <name type="scientific">Chromobacterium sphagni</name>
    <dbReference type="NCBI Taxonomy" id="1903179"/>
    <lineage>
        <taxon>Bacteria</taxon>
        <taxon>Pseudomonadati</taxon>
        <taxon>Pseudomonadota</taxon>
        <taxon>Betaproteobacteria</taxon>
        <taxon>Neisseriales</taxon>
        <taxon>Chromobacteriaceae</taxon>
        <taxon>Chromobacterium</taxon>
    </lineage>
</organism>
<dbReference type="Proteomes" id="UP000180088">
    <property type="component" value="Unassembled WGS sequence"/>
</dbReference>
<dbReference type="InterPro" id="IPR011856">
    <property type="entry name" value="tRNA_endonuc-like_dom_sf"/>
</dbReference>
<evidence type="ECO:0000313" key="1">
    <source>
        <dbReference type="EMBL" id="OHX14880.1"/>
    </source>
</evidence>
<dbReference type="GO" id="GO:0003676">
    <property type="term" value="F:nucleic acid binding"/>
    <property type="evidence" value="ECO:0007669"/>
    <property type="project" value="InterPro"/>
</dbReference>
<protein>
    <recommendedName>
        <fullName evidence="3">Restriction endonuclease</fullName>
    </recommendedName>
</protein>
<reference evidence="1 2" key="1">
    <citation type="submission" date="2016-09" db="EMBL/GenBank/DDBJ databases">
        <title>Chromobacterium muskegensis sp. nov., an insecticidal bacterium isolated from Sphagnum bogs.</title>
        <authorList>
            <person name="Sparks M.E."/>
            <person name="Blackburn M.B."/>
            <person name="Gundersen-Rindal D.E."/>
            <person name="Mitchell A."/>
            <person name="Farrar R."/>
            <person name="Kuhar D."/>
        </authorList>
    </citation>
    <scope>NUCLEOTIDE SEQUENCE [LARGE SCALE GENOMIC DNA]</scope>
    <source>
        <strain evidence="1 2">37-2</strain>
    </source>
</reference>
<evidence type="ECO:0000313" key="2">
    <source>
        <dbReference type="Proteomes" id="UP000180088"/>
    </source>
</evidence>
<sequence>MQKQEDLDDLLLTLKQSLKESFNNPTLIYGKRVESLFKYVICGLGNCTLVKNEDTGDMFFKDENLAIPDYNVILKDGSNFYVEVKNSNLKNPKSQYSIRKEDFNKLENYAKLFNRDLKLAIYFPAIKQWSLISKESMIEQKNKYMITMVEAIAKSEFIIFNDRMIGTIPRLALELIADENRPAFINKSGEARIIISDIKIYCADKEITEKNEKNIAFYLMRFGRLEVGEPIITMKGERIKSIKYEFSSDQENWEEQGFAIIGNLSSMISDAYTKFTSDEGTITSIDKNINPELLSLEIPLNYKGKQLPLWQISISPNKDFKA</sequence>
<name>A0A1S1X5Z6_9NEIS</name>
<comment type="caution">
    <text evidence="1">The sequence shown here is derived from an EMBL/GenBank/DDBJ whole genome shotgun (WGS) entry which is preliminary data.</text>
</comment>
<evidence type="ECO:0008006" key="3">
    <source>
        <dbReference type="Google" id="ProtNLM"/>
    </source>
</evidence>